<dbReference type="Proteomes" id="UP000261540">
    <property type="component" value="Unplaced"/>
</dbReference>
<name>A0A3B3QCA0_9TELE</name>
<sequence>MGSLSGRDPEEQEQGCWARGRGVKACHGWVGSLSPSPPPHQGPRWRGQCYTLPVIKYCNMTLQPECSRSTLVSGECPLHLQEVLHFLGQCMELSLGWFEEGMGRLVQGWRTASHQEAPIIHVSDMPAVHIHVLSVYLCYLPGPRCILLLCQHFLVPFYSYVGPPTPAAIPGVSHSATWCLG</sequence>
<dbReference type="Ensembl" id="ENSPKIT00000027204.1">
    <property type="protein sequence ID" value="ENSPKIP00000003245.1"/>
    <property type="gene ID" value="ENSPKIG00000020803.1"/>
</dbReference>
<keyword evidence="2" id="KW-1185">Reference proteome</keyword>
<accession>A0A3B3QCA0</accession>
<reference evidence="1" key="1">
    <citation type="submission" date="2025-08" db="UniProtKB">
        <authorList>
            <consortium name="Ensembl"/>
        </authorList>
    </citation>
    <scope>IDENTIFICATION</scope>
</reference>
<evidence type="ECO:0000313" key="1">
    <source>
        <dbReference type="Ensembl" id="ENSPKIP00000003245.1"/>
    </source>
</evidence>
<reference evidence="1" key="2">
    <citation type="submission" date="2025-09" db="UniProtKB">
        <authorList>
            <consortium name="Ensembl"/>
        </authorList>
    </citation>
    <scope>IDENTIFICATION</scope>
</reference>
<proteinExistence type="predicted"/>
<organism evidence="1 2">
    <name type="scientific">Paramormyrops kingsleyae</name>
    <dbReference type="NCBI Taxonomy" id="1676925"/>
    <lineage>
        <taxon>Eukaryota</taxon>
        <taxon>Metazoa</taxon>
        <taxon>Chordata</taxon>
        <taxon>Craniata</taxon>
        <taxon>Vertebrata</taxon>
        <taxon>Euteleostomi</taxon>
        <taxon>Actinopterygii</taxon>
        <taxon>Neopterygii</taxon>
        <taxon>Teleostei</taxon>
        <taxon>Osteoglossocephala</taxon>
        <taxon>Osteoglossomorpha</taxon>
        <taxon>Osteoglossiformes</taxon>
        <taxon>Mormyridae</taxon>
        <taxon>Paramormyrops</taxon>
    </lineage>
</organism>
<dbReference type="STRING" id="1676925.ENSPKIP00000003245"/>
<evidence type="ECO:0000313" key="2">
    <source>
        <dbReference type="Proteomes" id="UP000261540"/>
    </source>
</evidence>
<dbReference type="AlphaFoldDB" id="A0A3B3QCA0"/>
<protein>
    <submittedName>
        <fullName evidence="1">Uncharacterized protein</fullName>
    </submittedName>
</protein>